<dbReference type="PANTHER" id="PTHR31286">
    <property type="entry name" value="GLYCINE-RICH CELL WALL STRUCTURAL PROTEIN 1.8-LIKE"/>
    <property type="match status" value="1"/>
</dbReference>
<gene>
    <name evidence="2" type="ORF">Sangu_3176700</name>
</gene>
<evidence type="ECO:0000313" key="2">
    <source>
        <dbReference type="EMBL" id="KAL0297843.1"/>
    </source>
</evidence>
<dbReference type="PANTHER" id="PTHR31286:SF179">
    <property type="entry name" value="RNASE H TYPE-1 DOMAIN-CONTAINING PROTEIN"/>
    <property type="match status" value="1"/>
</dbReference>
<proteinExistence type="predicted"/>
<evidence type="ECO:0000259" key="1">
    <source>
        <dbReference type="Pfam" id="PF14111"/>
    </source>
</evidence>
<comment type="caution">
    <text evidence="2">The sequence shown here is derived from an EMBL/GenBank/DDBJ whole genome shotgun (WGS) entry which is preliminary data.</text>
</comment>
<dbReference type="Pfam" id="PF14111">
    <property type="entry name" value="DUF4283"/>
    <property type="match status" value="1"/>
</dbReference>
<organism evidence="2">
    <name type="scientific">Sesamum angustifolium</name>
    <dbReference type="NCBI Taxonomy" id="2727405"/>
    <lineage>
        <taxon>Eukaryota</taxon>
        <taxon>Viridiplantae</taxon>
        <taxon>Streptophyta</taxon>
        <taxon>Embryophyta</taxon>
        <taxon>Tracheophyta</taxon>
        <taxon>Spermatophyta</taxon>
        <taxon>Magnoliopsida</taxon>
        <taxon>eudicotyledons</taxon>
        <taxon>Gunneridae</taxon>
        <taxon>Pentapetalae</taxon>
        <taxon>asterids</taxon>
        <taxon>lamiids</taxon>
        <taxon>Lamiales</taxon>
        <taxon>Pedaliaceae</taxon>
        <taxon>Sesamum</taxon>
    </lineage>
</organism>
<dbReference type="AlphaFoldDB" id="A0AAW2JUK0"/>
<name>A0AAW2JUK0_9LAMI</name>
<dbReference type="InterPro" id="IPR025558">
    <property type="entry name" value="DUF4283"/>
</dbReference>
<reference evidence="2" key="2">
    <citation type="journal article" date="2024" name="Plant">
        <title>Genomic evolution and insights into agronomic trait innovations of Sesamum species.</title>
        <authorList>
            <person name="Miao H."/>
            <person name="Wang L."/>
            <person name="Qu L."/>
            <person name="Liu H."/>
            <person name="Sun Y."/>
            <person name="Le M."/>
            <person name="Wang Q."/>
            <person name="Wei S."/>
            <person name="Zheng Y."/>
            <person name="Lin W."/>
            <person name="Duan Y."/>
            <person name="Cao H."/>
            <person name="Xiong S."/>
            <person name="Wang X."/>
            <person name="Wei L."/>
            <person name="Li C."/>
            <person name="Ma Q."/>
            <person name="Ju M."/>
            <person name="Zhao R."/>
            <person name="Li G."/>
            <person name="Mu C."/>
            <person name="Tian Q."/>
            <person name="Mei H."/>
            <person name="Zhang T."/>
            <person name="Gao T."/>
            <person name="Zhang H."/>
        </authorList>
    </citation>
    <scope>NUCLEOTIDE SEQUENCE</scope>
    <source>
        <strain evidence="2">G01</strain>
    </source>
</reference>
<accession>A0AAW2JUK0</accession>
<protein>
    <recommendedName>
        <fullName evidence="1">DUF4283 domain-containing protein</fullName>
    </recommendedName>
</protein>
<dbReference type="InterPro" id="IPR040256">
    <property type="entry name" value="At4g02000-like"/>
</dbReference>
<sequence length="110" mass="12729">MGVINVRYVFIKFALEEDYTKPWMKSIWFVDGFPMRVFKWTLTFNPQEEAPIVSVWVHLPELPILFFDREALFSIARLLGTPLQTDVSTAILVCLSVARVSIEINLLEPL</sequence>
<reference evidence="2" key="1">
    <citation type="submission" date="2020-06" db="EMBL/GenBank/DDBJ databases">
        <authorList>
            <person name="Li T."/>
            <person name="Hu X."/>
            <person name="Zhang T."/>
            <person name="Song X."/>
            <person name="Zhang H."/>
            <person name="Dai N."/>
            <person name="Sheng W."/>
            <person name="Hou X."/>
            <person name="Wei L."/>
        </authorList>
    </citation>
    <scope>NUCLEOTIDE SEQUENCE</scope>
    <source>
        <strain evidence="2">G01</strain>
        <tissue evidence="2">Leaf</tissue>
    </source>
</reference>
<dbReference type="EMBL" id="JACGWK010000557">
    <property type="protein sequence ID" value="KAL0297843.1"/>
    <property type="molecule type" value="Genomic_DNA"/>
</dbReference>
<feature type="domain" description="DUF4283" evidence="1">
    <location>
        <begin position="4"/>
        <end position="48"/>
    </location>
</feature>